<protein>
    <submittedName>
        <fullName evidence="3 4">Uncharacterized protein</fullName>
    </submittedName>
</protein>
<dbReference type="WBParaSite" id="TREG1_67550.1">
    <property type="protein sequence ID" value="TREG1_67550.1"/>
    <property type="gene ID" value="TREG1_67550"/>
</dbReference>
<organism evidence="2 4">
    <name type="scientific">Trichobilharzia regenti</name>
    <name type="common">Nasal bird schistosome</name>
    <dbReference type="NCBI Taxonomy" id="157069"/>
    <lineage>
        <taxon>Eukaryota</taxon>
        <taxon>Metazoa</taxon>
        <taxon>Spiralia</taxon>
        <taxon>Lophotrochozoa</taxon>
        <taxon>Platyhelminthes</taxon>
        <taxon>Trematoda</taxon>
        <taxon>Digenea</taxon>
        <taxon>Strigeidida</taxon>
        <taxon>Schistosomatoidea</taxon>
        <taxon>Schistosomatidae</taxon>
        <taxon>Trichobilharzia</taxon>
    </lineage>
</organism>
<reference evidence="2" key="1">
    <citation type="submission" date="2022-06" db="EMBL/GenBank/DDBJ databases">
        <authorList>
            <person name="Berger JAMES D."/>
            <person name="Berger JAMES D."/>
        </authorList>
    </citation>
    <scope>NUCLEOTIDE SEQUENCE [LARGE SCALE GENOMIC DNA]</scope>
</reference>
<feature type="transmembrane region" description="Helical" evidence="1">
    <location>
        <begin position="82"/>
        <end position="102"/>
    </location>
</feature>
<keyword evidence="1" id="KW-0812">Transmembrane</keyword>
<dbReference type="WBParaSite" id="TREG1_67550.4">
    <property type="protein sequence ID" value="TREG1_67550.4"/>
    <property type="gene ID" value="TREG1_67550"/>
</dbReference>
<evidence type="ECO:0000256" key="1">
    <source>
        <dbReference type="SAM" id="Phobius"/>
    </source>
</evidence>
<dbReference type="AlphaFoldDB" id="A0AA85K6S1"/>
<keyword evidence="1" id="KW-1133">Transmembrane helix</keyword>
<dbReference type="WBParaSite" id="TREG1_67550.2">
    <property type="protein sequence ID" value="TREG1_67550.2"/>
    <property type="gene ID" value="TREG1_67550"/>
</dbReference>
<feature type="transmembrane region" description="Helical" evidence="1">
    <location>
        <begin position="114"/>
        <end position="134"/>
    </location>
</feature>
<feature type="transmembrane region" description="Helical" evidence="1">
    <location>
        <begin position="172"/>
        <end position="195"/>
    </location>
</feature>
<feature type="transmembrane region" description="Helical" evidence="1">
    <location>
        <begin position="140"/>
        <end position="160"/>
    </location>
</feature>
<evidence type="ECO:0000313" key="3">
    <source>
        <dbReference type="WBParaSite" id="TREG1_67550.1"/>
    </source>
</evidence>
<evidence type="ECO:0000313" key="2">
    <source>
        <dbReference type="Proteomes" id="UP000050795"/>
    </source>
</evidence>
<dbReference type="WBParaSite" id="TREG1_67550.5">
    <property type="protein sequence ID" value="TREG1_67550.5"/>
    <property type="gene ID" value="TREG1_67550"/>
</dbReference>
<sequence length="219" mass="24398">MSLPAESDQKDLGDDSGNDGEKMSFIIMSTGVACALLALILHVCLVNIQKLRAIPGVNVLTMLLVIILWSGVTAIYAYKVNLICKLIALAITAFVGIIAIIVGFTTRPLSDRGYFVLYMISMVLILIGFVFFIIFQIFKYPYNLVCCGFVVIGEALVIYYNSSWLRYTPDTTMKSVIFIIYLECFYLIGLFFTVVSCEDETICDKLANISKNQSELVVQ</sequence>
<feature type="transmembrane region" description="Helical" evidence="1">
    <location>
        <begin position="25"/>
        <end position="45"/>
    </location>
</feature>
<reference evidence="3 4" key="2">
    <citation type="submission" date="2023-11" db="UniProtKB">
        <authorList>
            <consortium name="WormBaseParasite"/>
        </authorList>
    </citation>
    <scope>IDENTIFICATION</scope>
</reference>
<dbReference type="Proteomes" id="UP000050795">
    <property type="component" value="Unassembled WGS sequence"/>
</dbReference>
<keyword evidence="1" id="KW-0472">Membrane</keyword>
<evidence type="ECO:0000313" key="4">
    <source>
        <dbReference type="WBParaSite" id="TREG1_67550.2"/>
    </source>
</evidence>
<name>A0AA85K6S1_TRIRE</name>
<dbReference type="WBParaSite" id="TREG1_67550.6">
    <property type="protein sequence ID" value="TREG1_67550.6"/>
    <property type="gene ID" value="TREG1_67550"/>
</dbReference>
<proteinExistence type="predicted"/>
<accession>A0AA85K6S1</accession>
<feature type="transmembrane region" description="Helical" evidence="1">
    <location>
        <begin position="57"/>
        <end position="76"/>
    </location>
</feature>
<keyword evidence="2" id="KW-1185">Reference proteome</keyword>